<evidence type="ECO:0000256" key="1">
    <source>
        <dbReference type="ARBA" id="ARBA00004141"/>
    </source>
</evidence>
<dbReference type="GO" id="GO:0005886">
    <property type="term" value="C:plasma membrane"/>
    <property type="evidence" value="ECO:0007669"/>
    <property type="project" value="TreeGrafter"/>
</dbReference>
<feature type="transmembrane region" description="Helical" evidence="6">
    <location>
        <begin position="168"/>
        <end position="191"/>
    </location>
</feature>
<feature type="transmembrane region" description="Helical" evidence="6">
    <location>
        <begin position="144"/>
        <end position="162"/>
    </location>
</feature>
<keyword evidence="6" id="KW-1133">Transmembrane helix</keyword>
<proteinExistence type="predicted"/>
<dbReference type="Gene3D" id="1.20.1070.10">
    <property type="entry name" value="Rhodopsin 7-helix transmembrane proteins"/>
    <property type="match status" value="1"/>
</dbReference>
<accession>A0A9W2XHD4</accession>
<dbReference type="GeneID" id="129603513"/>
<feature type="transmembrane region" description="Helical" evidence="6">
    <location>
        <begin position="212"/>
        <end position="240"/>
    </location>
</feature>
<keyword evidence="3" id="KW-0675">Receptor</keyword>
<gene>
    <name evidence="8" type="primary">LOC129603513</name>
</gene>
<keyword evidence="6" id="KW-0812">Transmembrane</keyword>
<dbReference type="GO" id="GO:0035025">
    <property type="term" value="P:positive regulation of Rho protein signal transduction"/>
    <property type="evidence" value="ECO:0007669"/>
    <property type="project" value="TreeGrafter"/>
</dbReference>
<evidence type="ECO:0000256" key="6">
    <source>
        <dbReference type="SAM" id="Phobius"/>
    </source>
</evidence>
<dbReference type="Proteomes" id="UP000515150">
    <property type="component" value="Chromosome 2"/>
</dbReference>
<dbReference type="PANTHER" id="PTHR24232:SF41">
    <property type="entry name" value="LYSOPHOSPHATIDIC ACID RECEPTOR 4"/>
    <property type="match status" value="1"/>
</dbReference>
<feature type="transmembrane region" description="Helical" evidence="6">
    <location>
        <begin position="101"/>
        <end position="123"/>
    </location>
</feature>
<feature type="transmembrane region" description="Helical" evidence="6">
    <location>
        <begin position="252"/>
        <end position="269"/>
    </location>
</feature>
<name>A0A9W2XHD4_BETSP</name>
<dbReference type="RefSeq" id="XP_055361025.1">
    <property type="nucleotide sequence ID" value="XM_055505050.1"/>
</dbReference>
<keyword evidence="4" id="KW-0325">Glycoprotein</keyword>
<comment type="subcellular location">
    <subcellularLocation>
        <location evidence="1">Membrane</location>
        <topology evidence="1">Multi-pass membrane protein</topology>
    </subcellularLocation>
</comment>
<feature type="transmembrane region" description="Helical" evidence="6">
    <location>
        <begin position="26"/>
        <end position="48"/>
    </location>
</feature>
<dbReference type="KEGG" id="bspl:129603513"/>
<keyword evidence="5" id="KW-0807">Transducer</keyword>
<evidence type="ECO:0000256" key="5">
    <source>
        <dbReference type="ARBA" id="ARBA00023224"/>
    </source>
</evidence>
<reference evidence="8" key="1">
    <citation type="submission" date="2025-08" db="UniProtKB">
        <authorList>
            <consortium name="RefSeq"/>
        </authorList>
    </citation>
    <scope>IDENTIFICATION</scope>
</reference>
<dbReference type="GO" id="GO:0007200">
    <property type="term" value="P:phospholipase C-activating G protein-coupled receptor signaling pathway"/>
    <property type="evidence" value="ECO:0007669"/>
    <property type="project" value="TreeGrafter"/>
</dbReference>
<dbReference type="PANTHER" id="PTHR24232">
    <property type="entry name" value="G-PROTEIN COUPLED RECEPTOR"/>
    <property type="match status" value="1"/>
</dbReference>
<keyword evidence="7" id="KW-1185">Reference proteome</keyword>
<dbReference type="SUPFAM" id="SSF81321">
    <property type="entry name" value="Family A G protein-coupled receptor-like"/>
    <property type="match status" value="1"/>
</dbReference>
<evidence type="ECO:0000313" key="8">
    <source>
        <dbReference type="RefSeq" id="XP_055361025.1"/>
    </source>
</evidence>
<dbReference type="AlphaFoldDB" id="A0A9W2XHD4"/>
<evidence type="ECO:0000313" key="7">
    <source>
        <dbReference type="Proteomes" id="UP000515150"/>
    </source>
</evidence>
<feature type="transmembrane region" description="Helical" evidence="6">
    <location>
        <begin position="69"/>
        <end position="89"/>
    </location>
</feature>
<dbReference type="OrthoDB" id="8938766at2759"/>
<keyword evidence="6" id="KW-0472">Membrane</keyword>
<evidence type="ECO:0000256" key="2">
    <source>
        <dbReference type="ARBA" id="ARBA00023040"/>
    </source>
</evidence>
<keyword evidence="2" id="KW-0297">G-protein coupled receptor</keyword>
<protein>
    <submittedName>
        <fullName evidence="8">Uncharacterized protein LOC129603513</fullName>
    </submittedName>
</protein>
<evidence type="ECO:0000256" key="4">
    <source>
        <dbReference type="ARBA" id="ARBA00023180"/>
    </source>
</evidence>
<sequence>MSDNSTPPLCVEPEDSSSPAGVNVSMAFNVSRVCLLLPLSSFVLLLGYRQWQQQRSFGSMSHADVLTCHNAALQLVCSLGTAAYVYGTYREILCLQVSGWWISWMVLCGEIAFHLLTCVERYLAVVHPVLYRALKSERGVRIRNVSIVCAWLLCVMYSTAASCFKADFHMQVLCVLGLSLLVVSFCSVSVLRALLGPGPGERERVDPVKRRAFVSVMAITAVLWLWFVGLVVGFTLSLSFQCSHLSLLLRASAYWFMMPGSLVLPVLYLHRTGQIRCSRNRGE</sequence>
<evidence type="ECO:0000256" key="3">
    <source>
        <dbReference type="ARBA" id="ARBA00023170"/>
    </source>
</evidence>
<organism evidence="7 8">
    <name type="scientific">Betta splendens</name>
    <name type="common">Siamese fighting fish</name>
    <dbReference type="NCBI Taxonomy" id="158456"/>
    <lineage>
        <taxon>Eukaryota</taxon>
        <taxon>Metazoa</taxon>
        <taxon>Chordata</taxon>
        <taxon>Craniata</taxon>
        <taxon>Vertebrata</taxon>
        <taxon>Euteleostomi</taxon>
        <taxon>Actinopterygii</taxon>
        <taxon>Neopterygii</taxon>
        <taxon>Teleostei</taxon>
        <taxon>Neoteleostei</taxon>
        <taxon>Acanthomorphata</taxon>
        <taxon>Anabantaria</taxon>
        <taxon>Anabantiformes</taxon>
        <taxon>Anabantoidei</taxon>
        <taxon>Osphronemidae</taxon>
        <taxon>Betta</taxon>
    </lineage>
</organism>
<dbReference type="GO" id="GO:0070915">
    <property type="term" value="F:lysophosphatidic acid receptor activity"/>
    <property type="evidence" value="ECO:0007669"/>
    <property type="project" value="TreeGrafter"/>
</dbReference>